<dbReference type="PANTHER" id="PTHR46621:SF1">
    <property type="entry name" value="SNRNA-ACTIVATING PROTEIN COMPLEX SUBUNIT 4"/>
    <property type="match status" value="1"/>
</dbReference>
<comment type="caution">
    <text evidence="8">The sequence shown here is derived from an EMBL/GenBank/DDBJ whole genome shotgun (WGS) entry which is preliminary data.</text>
</comment>
<accession>A0A9N9G6R9</accession>
<dbReference type="SMART" id="SM00717">
    <property type="entry name" value="SANT"/>
    <property type="match status" value="1"/>
</dbReference>
<feature type="domain" description="HTH myb-type" evidence="7">
    <location>
        <begin position="7"/>
        <end position="52"/>
    </location>
</feature>
<evidence type="ECO:0000259" key="6">
    <source>
        <dbReference type="PROSITE" id="PS51293"/>
    </source>
</evidence>
<dbReference type="PROSITE" id="PS50090">
    <property type="entry name" value="MYB_LIKE"/>
    <property type="match status" value="1"/>
</dbReference>
<evidence type="ECO:0000313" key="9">
    <source>
        <dbReference type="Proteomes" id="UP000789342"/>
    </source>
</evidence>
<feature type="domain" description="SANT" evidence="6">
    <location>
        <begin position="16"/>
        <end position="52"/>
    </location>
</feature>
<keyword evidence="4" id="KW-0539">Nucleus</keyword>
<feature type="non-terminal residue" evidence="8">
    <location>
        <position position="52"/>
    </location>
</feature>
<protein>
    <submittedName>
        <fullName evidence="8">16520_t:CDS:1</fullName>
    </submittedName>
</protein>
<dbReference type="GO" id="GO:0042796">
    <property type="term" value="P:snRNA transcription by RNA polymerase III"/>
    <property type="evidence" value="ECO:0007669"/>
    <property type="project" value="TreeGrafter"/>
</dbReference>
<dbReference type="AlphaFoldDB" id="A0A9N9G6R9"/>
<dbReference type="EMBL" id="CAJVPV010005090">
    <property type="protein sequence ID" value="CAG8584637.1"/>
    <property type="molecule type" value="Genomic_DNA"/>
</dbReference>
<dbReference type="OrthoDB" id="2143914at2759"/>
<proteinExistence type="predicted"/>
<dbReference type="SUPFAM" id="SSF46689">
    <property type="entry name" value="Homeodomain-like"/>
    <property type="match status" value="1"/>
</dbReference>
<dbReference type="GO" id="GO:0000978">
    <property type="term" value="F:RNA polymerase II cis-regulatory region sequence-specific DNA binding"/>
    <property type="evidence" value="ECO:0007669"/>
    <property type="project" value="TreeGrafter"/>
</dbReference>
<dbReference type="InterPro" id="IPR017884">
    <property type="entry name" value="SANT_dom"/>
</dbReference>
<sequence>MPRYNNNRKYKRGRFSAEEDAKLREYVEKYGAKNWKRVSYHVGTRDAKQCRE</sequence>
<dbReference type="InterPro" id="IPR051575">
    <property type="entry name" value="Myb-like_DNA-bd"/>
</dbReference>
<dbReference type="PANTHER" id="PTHR46621">
    <property type="entry name" value="SNRNA-ACTIVATING PROTEIN COMPLEX SUBUNIT 4"/>
    <property type="match status" value="1"/>
</dbReference>
<keyword evidence="9" id="KW-1185">Reference proteome</keyword>
<dbReference type="GO" id="GO:0001006">
    <property type="term" value="F:RNA polymerase III type 3 promoter sequence-specific DNA binding"/>
    <property type="evidence" value="ECO:0007669"/>
    <property type="project" value="TreeGrafter"/>
</dbReference>
<dbReference type="CDD" id="cd00167">
    <property type="entry name" value="SANT"/>
    <property type="match status" value="1"/>
</dbReference>
<evidence type="ECO:0000256" key="4">
    <source>
        <dbReference type="ARBA" id="ARBA00023242"/>
    </source>
</evidence>
<dbReference type="InterPro" id="IPR017930">
    <property type="entry name" value="Myb_dom"/>
</dbReference>
<evidence type="ECO:0000313" key="8">
    <source>
        <dbReference type="EMBL" id="CAG8584637.1"/>
    </source>
</evidence>
<dbReference type="GO" id="GO:0042795">
    <property type="term" value="P:snRNA transcription by RNA polymerase II"/>
    <property type="evidence" value="ECO:0007669"/>
    <property type="project" value="TreeGrafter"/>
</dbReference>
<dbReference type="Proteomes" id="UP000789342">
    <property type="component" value="Unassembled WGS sequence"/>
</dbReference>
<dbReference type="InterPro" id="IPR001005">
    <property type="entry name" value="SANT/Myb"/>
</dbReference>
<organism evidence="8 9">
    <name type="scientific">Acaulospora morrowiae</name>
    <dbReference type="NCBI Taxonomy" id="94023"/>
    <lineage>
        <taxon>Eukaryota</taxon>
        <taxon>Fungi</taxon>
        <taxon>Fungi incertae sedis</taxon>
        <taxon>Mucoromycota</taxon>
        <taxon>Glomeromycotina</taxon>
        <taxon>Glomeromycetes</taxon>
        <taxon>Diversisporales</taxon>
        <taxon>Acaulosporaceae</taxon>
        <taxon>Acaulospora</taxon>
    </lineage>
</organism>
<evidence type="ECO:0000259" key="5">
    <source>
        <dbReference type="PROSITE" id="PS50090"/>
    </source>
</evidence>
<dbReference type="Pfam" id="PF00249">
    <property type="entry name" value="Myb_DNA-binding"/>
    <property type="match status" value="1"/>
</dbReference>
<evidence type="ECO:0000256" key="2">
    <source>
        <dbReference type="ARBA" id="ARBA00023125"/>
    </source>
</evidence>
<dbReference type="InterPro" id="IPR009057">
    <property type="entry name" value="Homeodomain-like_sf"/>
</dbReference>
<gene>
    <name evidence="8" type="ORF">AMORRO_LOCUS7067</name>
</gene>
<dbReference type="PROSITE" id="PS51294">
    <property type="entry name" value="HTH_MYB"/>
    <property type="match status" value="1"/>
</dbReference>
<keyword evidence="3" id="KW-0804">Transcription</keyword>
<evidence type="ECO:0000256" key="3">
    <source>
        <dbReference type="ARBA" id="ARBA00023163"/>
    </source>
</evidence>
<dbReference type="GO" id="GO:0019185">
    <property type="term" value="C:snRNA-activating protein complex"/>
    <property type="evidence" value="ECO:0007669"/>
    <property type="project" value="TreeGrafter"/>
</dbReference>
<keyword evidence="1" id="KW-0805">Transcription regulation</keyword>
<evidence type="ECO:0000256" key="1">
    <source>
        <dbReference type="ARBA" id="ARBA00023015"/>
    </source>
</evidence>
<reference evidence="8" key="1">
    <citation type="submission" date="2021-06" db="EMBL/GenBank/DDBJ databases">
        <authorList>
            <person name="Kallberg Y."/>
            <person name="Tangrot J."/>
            <person name="Rosling A."/>
        </authorList>
    </citation>
    <scope>NUCLEOTIDE SEQUENCE</scope>
    <source>
        <strain evidence="8">CL551</strain>
    </source>
</reference>
<evidence type="ECO:0000259" key="7">
    <source>
        <dbReference type="PROSITE" id="PS51294"/>
    </source>
</evidence>
<name>A0A9N9G6R9_9GLOM</name>
<feature type="domain" description="Myb-like" evidence="5">
    <location>
        <begin position="7"/>
        <end position="52"/>
    </location>
</feature>
<keyword evidence="2" id="KW-0238">DNA-binding</keyword>
<dbReference type="Gene3D" id="1.10.10.60">
    <property type="entry name" value="Homeodomain-like"/>
    <property type="match status" value="1"/>
</dbReference>
<dbReference type="PROSITE" id="PS51293">
    <property type="entry name" value="SANT"/>
    <property type="match status" value="1"/>
</dbReference>